<dbReference type="EC" id="5.1.3.13" evidence="3 7"/>
<dbReference type="PANTHER" id="PTHR21047">
    <property type="entry name" value="DTDP-6-DEOXY-D-GLUCOSE-3,5 EPIMERASE"/>
    <property type="match status" value="1"/>
</dbReference>
<reference evidence="8" key="1">
    <citation type="submission" date="2022-01" db="EMBL/GenBank/DDBJ databases">
        <title>Vibrio aestuarianus Clade A and Clade B isolates are associated with Pacific oyster (Crassostrea gigas) disease outbreaks across Ireland.</title>
        <authorList>
            <person name="Coyle N."/>
            <person name="O'Toole C."/>
            <person name="Thomas J.C.L."/>
            <person name="Ryder D."/>
            <person name="Cheslett D."/>
            <person name="Feist S."/>
            <person name="Bean T."/>
            <person name="Joseph A."/>
            <person name="Waina A."/>
            <person name="Feil E."/>
            <person name="Verner-Jeffreys D.W."/>
        </authorList>
    </citation>
    <scope>NUCLEOTIDE SEQUENCE</scope>
    <source>
        <strain evidence="8">S/17/14 A</strain>
    </source>
</reference>
<gene>
    <name evidence="8" type="primary">rfbC</name>
    <name evidence="8" type="ORF">L8R85_22930</name>
</gene>
<dbReference type="GO" id="GO:0005829">
    <property type="term" value="C:cytosol"/>
    <property type="evidence" value="ECO:0007669"/>
    <property type="project" value="TreeGrafter"/>
</dbReference>
<dbReference type="GO" id="GO:0019305">
    <property type="term" value="P:dTDP-rhamnose biosynthetic process"/>
    <property type="evidence" value="ECO:0007669"/>
    <property type="project" value="UniProtKB-UniRule"/>
</dbReference>
<dbReference type="Pfam" id="PF00908">
    <property type="entry name" value="dTDP_sugar_isom"/>
    <property type="match status" value="1"/>
</dbReference>
<dbReference type="GO" id="GO:0008830">
    <property type="term" value="F:dTDP-4-dehydrorhamnose 3,5-epimerase activity"/>
    <property type="evidence" value="ECO:0007669"/>
    <property type="project" value="UniProtKB-UniRule"/>
</dbReference>
<dbReference type="InterPro" id="IPR011051">
    <property type="entry name" value="RmlC_Cupin_sf"/>
</dbReference>
<evidence type="ECO:0000256" key="7">
    <source>
        <dbReference type="RuleBase" id="RU364069"/>
    </source>
</evidence>
<dbReference type="EMBL" id="JAKMYX010000138">
    <property type="protein sequence ID" value="MDH5923881.1"/>
    <property type="molecule type" value="Genomic_DNA"/>
</dbReference>
<keyword evidence="7 8" id="KW-0413">Isomerase</keyword>
<dbReference type="PANTHER" id="PTHR21047:SF2">
    <property type="entry name" value="THYMIDINE DIPHOSPHO-4-KETO-RHAMNOSE 3,5-EPIMERASE"/>
    <property type="match status" value="1"/>
</dbReference>
<comment type="caution">
    <text evidence="8">The sequence shown here is derived from an EMBL/GenBank/DDBJ whole genome shotgun (WGS) entry which is preliminary data.</text>
</comment>
<evidence type="ECO:0000256" key="3">
    <source>
        <dbReference type="ARBA" id="ARBA00012098"/>
    </source>
</evidence>
<sequence>MEVTHTNLAGCIIIKPKVFGDDRGFFMETFQSEKYKQIGIDLDFVQDNRSRSTKNVLRGLHFQKNKPQGKLVTVTSGEVLDVAVDLRPDSPTFGHYESVILNEDNKLQFYVPPGFAHGFCVLSDVADFQYKCTDFYDPADEGGIIWNDETLNIDWKIEQPIISGKDSLQETFKSFCLHLDR</sequence>
<evidence type="ECO:0000256" key="5">
    <source>
        <dbReference type="PIRSR" id="PIRSR600888-1"/>
    </source>
</evidence>
<evidence type="ECO:0000256" key="6">
    <source>
        <dbReference type="PIRSR" id="PIRSR600888-3"/>
    </source>
</evidence>
<organism evidence="8 9">
    <name type="scientific">Vibrio splendidus</name>
    <dbReference type="NCBI Taxonomy" id="29497"/>
    <lineage>
        <taxon>Bacteria</taxon>
        <taxon>Pseudomonadati</taxon>
        <taxon>Pseudomonadota</taxon>
        <taxon>Gammaproteobacteria</taxon>
        <taxon>Vibrionales</taxon>
        <taxon>Vibrionaceae</taxon>
        <taxon>Vibrio</taxon>
    </lineage>
</organism>
<protein>
    <recommendedName>
        <fullName evidence="4 7">dTDP-4-dehydrorhamnose 3,5-epimerase</fullName>
        <ecNumber evidence="3 7">5.1.3.13</ecNumber>
    </recommendedName>
    <alternativeName>
        <fullName evidence="7">Thymidine diphospho-4-keto-rhamnose 3,5-epimerase</fullName>
    </alternativeName>
</protein>
<dbReference type="AlphaFoldDB" id="A0AA43JZJ2"/>
<dbReference type="SUPFAM" id="SSF51182">
    <property type="entry name" value="RmlC-like cupins"/>
    <property type="match status" value="1"/>
</dbReference>
<dbReference type="Gene3D" id="2.60.120.10">
    <property type="entry name" value="Jelly Rolls"/>
    <property type="match status" value="1"/>
</dbReference>
<accession>A0AA43JZJ2</accession>
<feature type="active site" description="Proton acceptor" evidence="5">
    <location>
        <position position="61"/>
    </location>
</feature>
<dbReference type="Proteomes" id="UP001159663">
    <property type="component" value="Unassembled WGS sequence"/>
</dbReference>
<dbReference type="InterPro" id="IPR014710">
    <property type="entry name" value="RmlC-like_jellyroll"/>
</dbReference>
<comment type="function">
    <text evidence="2 7">Catalyzes the epimerization of the C3' and C5'positions of dTDP-6-deoxy-D-xylo-4-hexulose, forming dTDP-6-deoxy-L-lyxo-4-hexulose.</text>
</comment>
<dbReference type="GO" id="GO:0000271">
    <property type="term" value="P:polysaccharide biosynthetic process"/>
    <property type="evidence" value="ECO:0007669"/>
    <property type="project" value="TreeGrafter"/>
</dbReference>
<evidence type="ECO:0000256" key="1">
    <source>
        <dbReference type="ARBA" id="ARBA00001298"/>
    </source>
</evidence>
<comment type="pathway">
    <text evidence="7">Carbohydrate biosynthesis; dTDP-L-rhamnose biosynthesis.</text>
</comment>
<dbReference type="InterPro" id="IPR000888">
    <property type="entry name" value="RmlC-like"/>
</dbReference>
<proteinExistence type="inferred from homology"/>
<evidence type="ECO:0000256" key="2">
    <source>
        <dbReference type="ARBA" id="ARBA00001997"/>
    </source>
</evidence>
<name>A0AA43JZJ2_VIBSP</name>
<feature type="active site" description="Proton donor" evidence="5">
    <location>
        <position position="130"/>
    </location>
</feature>
<comment type="catalytic activity">
    <reaction evidence="1 7">
        <text>dTDP-4-dehydro-6-deoxy-alpha-D-glucose = dTDP-4-dehydro-beta-L-rhamnose</text>
        <dbReference type="Rhea" id="RHEA:16969"/>
        <dbReference type="ChEBI" id="CHEBI:57649"/>
        <dbReference type="ChEBI" id="CHEBI:62830"/>
        <dbReference type="EC" id="5.1.3.13"/>
    </reaction>
</comment>
<feature type="site" description="Participates in a stacking interaction with the thymidine ring of dTDP-4-oxo-6-deoxyglucose" evidence="6">
    <location>
        <position position="136"/>
    </location>
</feature>
<evidence type="ECO:0000313" key="9">
    <source>
        <dbReference type="Proteomes" id="UP001159663"/>
    </source>
</evidence>
<comment type="similarity">
    <text evidence="7">Belongs to the dTDP-4-dehydrorhamnose 3,5-epimerase family.</text>
</comment>
<dbReference type="NCBIfam" id="TIGR01221">
    <property type="entry name" value="rmlC"/>
    <property type="match status" value="1"/>
</dbReference>
<dbReference type="CDD" id="cd00438">
    <property type="entry name" value="cupin_RmlC"/>
    <property type="match status" value="1"/>
</dbReference>
<comment type="subunit">
    <text evidence="7">Homodimer.</text>
</comment>
<evidence type="ECO:0000313" key="8">
    <source>
        <dbReference type="EMBL" id="MDH5923881.1"/>
    </source>
</evidence>
<dbReference type="RefSeq" id="WP_108100528.1">
    <property type="nucleotide sequence ID" value="NZ_CAWNZU010000009.1"/>
</dbReference>
<evidence type="ECO:0000256" key="4">
    <source>
        <dbReference type="ARBA" id="ARBA00019595"/>
    </source>
</evidence>